<feature type="transmembrane region" description="Helical" evidence="10">
    <location>
        <begin position="291"/>
        <end position="312"/>
    </location>
</feature>
<dbReference type="EMBL" id="UOFH01000057">
    <property type="protein sequence ID" value="VAW59127.1"/>
    <property type="molecule type" value="Genomic_DNA"/>
</dbReference>
<feature type="transmembrane region" description="Helical" evidence="10">
    <location>
        <begin position="266"/>
        <end position="285"/>
    </location>
</feature>
<dbReference type="InterPro" id="IPR006153">
    <property type="entry name" value="Cation/H_exchanger_TM"/>
</dbReference>
<keyword evidence="7 10" id="KW-1133">Transmembrane helix</keyword>
<reference evidence="13" key="1">
    <citation type="submission" date="2018-06" db="EMBL/GenBank/DDBJ databases">
        <authorList>
            <person name="Zhirakovskaya E."/>
        </authorList>
    </citation>
    <scope>NUCLEOTIDE SEQUENCE</scope>
</reference>
<dbReference type="InterPro" id="IPR006037">
    <property type="entry name" value="RCK_C"/>
</dbReference>
<dbReference type="PROSITE" id="PS51201">
    <property type="entry name" value="RCK_N"/>
    <property type="match status" value="1"/>
</dbReference>
<dbReference type="InterPro" id="IPR036291">
    <property type="entry name" value="NAD(P)-bd_dom_sf"/>
</dbReference>
<feature type="transmembrane region" description="Helical" evidence="10">
    <location>
        <begin position="324"/>
        <end position="347"/>
    </location>
</feature>
<dbReference type="GO" id="GO:0008324">
    <property type="term" value="F:monoatomic cation transmembrane transporter activity"/>
    <property type="evidence" value="ECO:0007669"/>
    <property type="project" value="InterPro"/>
</dbReference>
<feature type="domain" description="RCK N-terminal" evidence="11">
    <location>
        <begin position="408"/>
        <end position="525"/>
    </location>
</feature>
<dbReference type="SUPFAM" id="SSF116726">
    <property type="entry name" value="TrkA C-terminal domain-like"/>
    <property type="match status" value="1"/>
</dbReference>
<dbReference type="InterPro" id="IPR004771">
    <property type="entry name" value="K/H_exchanger"/>
</dbReference>
<dbReference type="Pfam" id="PF02080">
    <property type="entry name" value="TrkA_C"/>
    <property type="match status" value="1"/>
</dbReference>
<feature type="domain" description="RCK C-terminal" evidence="12">
    <location>
        <begin position="573"/>
        <end position="657"/>
    </location>
</feature>
<dbReference type="GO" id="GO:0006813">
    <property type="term" value="P:potassium ion transport"/>
    <property type="evidence" value="ECO:0007669"/>
    <property type="project" value="UniProtKB-KW"/>
</dbReference>
<keyword evidence="6" id="KW-0630">Potassium</keyword>
<dbReference type="Pfam" id="PF00999">
    <property type="entry name" value="Na_H_Exchanger"/>
    <property type="match status" value="1"/>
</dbReference>
<feature type="transmembrane region" description="Helical" evidence="10">
    <location>
        <begin position="238"/>
        <end position="254"/>
    </location>
</feature>
<proteinExistence type="predicted"/>
<feature type="transmembrane region" description="Helical" evidence="10">
    <location>
        <begin position="29"/>
        <end position="48"/>
    </location>
</feature>
<evidence type="ECO:0000256" key="10">
    <source>
        <dbReference type="SAM" id="Phobius"/>
    </source>
</evidence>
<dbReference type="GO" id="GO:1902600">
    <property type="term" value="P:proton transmembrane transport"/>
    <property type="evidence" value="ECO:0007669"/>
    <property type="project" value="InterPro"/>
</dbReference>
<dbReference type="PROSITE" id="PS51202">
    <property type="entry name" value="RCK_C"/>
    <property type="match status" value="1"/>
</dbReference>
<dbReference type="InterPro" id="IPR003148">
    <property type="entry name" value="RCK_N"/>
</dbReference>
<feature type="transmembrane region" description="Helical" evidence="10">
    <location>
        <begin position="214"/>
        <end position="232"/>
    </location>
</feature>
<dbReference type="AlphaFoldDB" id="A0A3B0X867"/>
<sequence length="658" mass="71603">MHDALRDTIILLAISVVAVALFRRIKLPAILAYLAVGISLGPHAANLVQSSDTLHFLAEVGIAFLLFSLGLEFSLNKLIANRRSVVGLGSAQVFLTLLIAGLSAWLLGASRESAFVIGCIIALSSTAIVIKQLGEQLELDSRHGNASISILLFQDIAVVPMLVIIPAIAGDHETSFAAELAWSFAMGVGVTIVMLAIGRWLLRPLFHEVASAHSAELFTLTVLLIALVSAWATDLAGLSMALGAFLAGMMLSETEFKHQIENDIRPFRDIFLGLFFITVGMTVDLNSLFDIFHWALLLAIAIIVGKTFLIMALSKRIVGASTGVALRTGVVLGQCGEFGFAIMALAVSFKLLPETESQIILTAIVLTMIATPFLVKYNGLIAKKFTGSYLKSREEVKDIISSDTQNLDKHVIICGFGRIGQNIAKVLDAEGFKYFALDYNVDLISNAAKAGYKVSFGDSTHREILQAAGIERASILVICHDNVGSAEKTLRQAKSINENIPALVRTKDDTYYEKLSEAGATEVIPETLESSLMMASHVLSILGIPMAKIVRRVQEMRNNKYATMREFFHSNESDGLELPDDVRKRLISYTIEKGSFAVGKKLHDLHLTSKDITLHKNRKDDSKVVPPNSDKILKEGDVLVLFGTPEALEHIEGFLMNG</sequence>
<evidence type="ECO:0000313" key="13">
    <source>
        <dbReference type="EMBL" id="VAW59127.1"/>
    </source>
</evidence>
<evidence type="ECO:0000256" key="4">
    <source>
        <dbReference type="ARBA" id="ARBA00022538"/>
    </source>
</evidence>
<dbReference type="PANTHER" id="PTHR46157:SF4">
    <property type="entry name" value="K(+) EFFLUX ANTIPORTER 3, CHLOROPLASTIC"/>
    <property type="match status" value="1"/>
</dbReference>
<dbReference type="FunFam" id="3.40.50.720:FF:000036">
    <property type="entry name" value="Glutathione-regulated potassium-efflux system protein KefB"/>
    <property type="match status" value="1"/>
</dbReference>
<keyword evidence="2" id="KW-0813">Transport</keyword>
<protein>
    <submittedName>
        <fullName evidence="13">Inner membrane protein, KefB/KefC family</fullName>
    </submittedName>
</protein>
<feature type="transmembrane region" description="Helical" evidence="10">
    <location>
        <begin position="359"/>
        <end position="375"/>
    </location>
</feature>
<dbReference type="PANTHER" id="PTHR46157">
    <property type="entry name" value="K(+) EFFLUX ANTIPORTER 3, CHLOROPLASTIC"/>
    <property type="match status" value="1"/>
</dbReference>
<feature type="transmembrane region" description="Helical" evidence="10">
    <location>
        <begin position="150"/>
        <end position="169"/>
    </location>
</feature>
<dbReference type="SUPFAM" id="SSF51735">
    <property type="entry name" value="NAD(P)-binding Rossmann-fold domains"/>
    <property type="match status" value="1"/>
</dbReference>
<keyword evidence="9 10" id="KW-0472">Membrane</keyword>
<evidence type="ECO:0000256" key="2">
    <source>
        <dbReference type="ARBA" id="ARBA00022448"/>
    </source>
</evidence>
<dbReference type="GO" id="GO:0015297">
    <property type="term" value="F:antiporter activity"/>
    <property type="evidence" value="ECO:0007669"/>
    <property type="project" value="UniProtKB-KW"/>
</dbReference>
<feature type="transmembrane region" description="Helical" evidence="10">
    <location>
        <begin position="54"/>
        <end position="73"/>
    </location>
</feature>
<gene>
    <name evidence="13" type="ORF">MNBD_GAMMA08-599</name>
</gene>
<evidence type="ECO:0000256" key="1">
    <source>
        <dbReference type="ARBA" id="ARBA00004127"/>
    </source>
</evidence>
<evidence type="ECO:0000259" key="12">
    <source>
        <dbReference type="PROSITE" id="PS51202"/>
    </source>
</evidence>
<keyword evidence="3" id="KW-0050">Antiport</keyword>
<dbReference type="InterPro" id="IPR036721">
    <property type="entry name" value="RCK_C_sf"/>
</dbReference>
<feature type="transmembrane region" description="Helical" evidence="10">
    <location>
        <begin position="85"/>
        <end position="107"/>
    </location>
</feature>
<evidence type="ECO:0000256" key="3">
    <source>
        <dbReference type="ARBA" id="ARBA00022449"/>
    </source>
</evidence>
<dbReference type="GO" id="GO:0012505">
    <property type="term" value="C:endomembrane system"/>
    <property type="evidence" value="ECO:0007669"/>
    <property type="project" value="UniProtKB-SubCell"/>
</dbReference>
<keyword evidence="5 10" id="KW-0812">Transmembrane</keyword>
<dbReference type="InterPro" id="IPR038770">
    <property type="entry name" value="Na+/solute_symporter_sf"/>
</dbReference>
<dbReference type="Gene3D" id="1.20.1530.20">
    <property type="match status" value="1"/>
</dbReference>
<evidence type="ECO:0000256" key="8">
    <source>
        <dbReference type="ARBA" id="ARBA00023065"/>
    </source>
</evidence>
<evidence type="ECO:0000259" key="11">
    <source>
        <dbReference type="PROSITE" id="PS51201"/>
    </source>
</evidence>
<keyword evidence="8" id="KW-0406">Ion transport</keyword>
<comment type="subcellular location">
    <subcellularLocation>
        <location evidence="1">Endomembrane system</location>
        <topology evidence="1">Multi-pass membrane protein</topology>
    </subcellularLocation>
</comment>
<feature type="transmembrane region" description="Helical" evidence="10">
    <location>
        <begin position="181"/>
        <end position="202"/>
    </location>
</feature>
<feature type="transmembrane region" description="Helical" evidence="10">
    <location>
        <begin position="113"/>
        <end position="130"/>
    </location>
</feature>
<organism evidence="13">
    <name type="scientific">hydrothermal vent metagenome</name>
    <dbReference type="NCBI Taxonomy" id="652676"/>
    <lineage>
        <taxon>unclassified sequences</taxon>
        <taxon>metagenomes</taxon>
        <taxon>ecological metagenomes</taxon>
    </lineage>
</organism>
<dbReference type="Pfam" id="PF02254">
    <property type="entry name" value="TrkA_N"/>
    <property type="match status" value="1"/>
</dbReference>
<evidence type="ECO:0000256" key="5">
    <source>
        <dbReference type="ARBA" id="ARBA00022692"/>
    </source>
</evidence>
<dbReference type="Gene3D" id="3.30.70.1450">
    <property type="entry name" value="Regulator of K+ conductance, C-terminal domain"/>
    <property type="match status" value="1"/>
</dbReference>
<dbReference type="GO" id="GO:0005886">
    <property type="term" value="C:plasma membrane"/>
    <property type="evidence" value="ECO:0007669"/>
    <property type="project" value="TreeGrafter"/>
</dbReference>
<evidence type="ECO:0000256" key="6">
    <source>
        <dbReference type="ARBA" id="ARBA00022958"/>
    </source>
</evidence>
<keyword evidence="4" id="KW-0633">Potassium transport</keyword>
<evidence type="ECO:0000256" key="9">
    <source>
        <dbReference type="ARBA" id="ARBA00023136"/>
    </source>
</evidence>
<evidence type="ECO:0000256" key="7">
    <source>
        <dbReference type="ARBA" id="ARBA00022989"/>
    </source>
</evidence>
<feature type="transmembrane region" description="Helical" evidence="10">
    <location>
        <begin position="6"/>
        <end position="22"/>
    </location>
</feature>
<dbReference type="Gene3D" id="3.40.50.720">
    <property type="entry name" value="NAD(P)-binding Rossmann-like Domain"/>
    <property type="match status" value="1"/>
</dbReference>
<dbReference type="NCBIfam" id="TIGR00932">
    <property type="entry name" value="2a37"/>
    <property type="match status" value="1"/>
</dbReference>
<accession>A0A3B0X867</accession>
<name>A0A3B0X867_9ZZZZ</name>